<feature type="binding site" evidence="8">
    <location>
        <begin position="43"/>
        <end position="50"/>
    </location>
    <ligand>
        <name>ATP</name>
        <dbReference type="ChEBI" id="CHEBI:30616"/>
    </ligand>
</feature>
<dbReference type="Gene3D" id="3.40.50.620">
    <property type="entry name" value="HUPs"/>
    <property type="match status" value="1"/>
</dbReference>
<dbReference type="CDD" id="cd00560">
    <property type="entry name" value="PanC"/>
    <property type="match status" value="1"/>
</dbReference>
<keyword evidence="8" id="KW-0963">Cytoplasm</keyword>
<dbReference type="PANTHER" id="PTHR21299:SF1">
    <property type="entry name" value="PANTOATE--BETA-ALANINE LIGASE"/>
    <property type="match status" value="1"/>
</dbReference>
<comment type="caution">
    <text evidence="9">The sequence shown here is derived from an EMBL/GenBank/DDBJ whole genome shotgun (WGS) entry which is preliminary data.</text>
</comment>
<evidence type="ECO:0000256" key="6">
    <source>
        <dbReference type="ARBA" id="ARBA00022840"/>
    </source>
</evidence>
<name>A0ABP9UGN3_9DEIO</name>
<dbReference type="InterPro" id="IPR003721">
    <property type="entry name" value="Pantoate_ligase"/>
</dbReference>
<evidence type="ECO:0000256" key="7">
    <source>
        <dbReference type="ARBA" id="ARBA00048258"/>
    </source>
</evidence>
<keyword evidence="10" id="KW-1185">Reference proteome</keyword>
<proteinExistence type="inferred from homology"/>
<dbReference type="InterPro" id="IPR014729">
    <property type="entry name" value="Rossmann-like_a/b/a_fold"/>
</dbReference>
<evidence type="ECO:0000313" key="9">
    <source>
        <dbReference type="EMBL" id="GAA5441398.1"/>
    </source>
</evidence>
<comment type="function">
    <text evidence="8">Catalyzes the condensation of pantoate with beta-alanine in an ATP-dependent reaction via a pantoyl-adenylate intermediate.</text>
</comment>
<dbReference type="InterPro" id="IPR042176">
    <property type="entry name" value="Pantoate_ligase_C"/>
</dbReference>
<comment type="subunit">
    <text evidence="8">Homodimer.</text>
</comment>
<keyword evidence="5 8" id="KW-0547">Nucleotide-binding</keyword>
<reference evidence="9 10" key="1">
    <citation type="submission" date="2024-02" db="EMBL/GenBank/DDBJ databases">
        <title>Deinococcus caeni NBRC 101312.</title>
        <authorList>
            <person name="Ichikawa N."/>
            <person name="Katano-Makiyama Y."/>
            <person name="Hidaka K."/>
        </authorList>
    </citation>
    <scope>NUCLEOTIDE SEQUENCE [LARGE SCALE GENOMIC DNA]</scope>
    <source>
        <strain evidence="9 10">NBRC 101312</strain>
    </source>
</reference>
<evidence type="ECO:0000313" key="10">
    <source>
        <dbReference type="Proteomes" id="UP001423409"/>
    </source>
</evidence>
<feature type="binding site" evidence="8">
    <location>
        <position position="76"/>
    </location>
    <ligand>
        <name>beta-alanine</name>
        <dbReference type="ChEBI" id="CHEBI:57966"/>
    </ligand>
</feature>
<keyword evidence="4 8" id="KW-0566">Pantothenate biosynthesis</keyword>
<keyword evidence="6 8" id="KW-0067">ATP-binding</keyword>
<dbReference type="HAMAP" id="MF_00158">
    <property type="entry name" value="PanC"/>
    <property type="match status" value="1"/>
</dbReference>
<organism evidence="9 10">
    <name type="scientific">Deinococcus caeni</name>
    <dbReference type="NCBI Taxonomy" id="569127"/>
    <lineage>
        <taxon>Bacteria</taxon>
        <taxon>Thermotogati</taxon>
        <taxon>Deinococcota</taxon>
        <taxon>Deinococci</taxon>
        <taxon>Deinococcales</taxon>
        <taxon>Deinococcaceae</taxon>
        <taxon>Deinococcus</taxon>
    </lineage>
</organism>
<comment type="similarity">
    <text evidence="2 8">Belongs to the pantothenate synthetase family.</text>
</comment>
<evidence type="ECO:0000256" key="2">
    <source>
        <dbReference type="ARBA" id="ARBA00009256"/>
    </source>
</evidence>
<feature type="binding site" evidence="8">
    <location>
        <position position="76"/>
    </location>
    <ligand>
        <name>(R)-pantoate</name>
        <dbReference type="ChEBI" id="CHEBI:15980"/>
    </ligand>
</feature>
<comment type="pathway">
    <text evidence="1 8">Cofactor biosynthesis; (R)-pantothenate biosynthesis; (R)-pantothenate from (R)-pantoate and beta-alanine: step 1/1.</text>
</comment>
<dbReference type="Pfam" id="PF02569">
    <property type="entry name" value="Pantoate_ligase"/>
    <property type="match status" value="1"/>
</dbReference>
<feature type="active site" description="Proton donor" evidence="8">
    <location>
        <position position="50"/>
    </location>
</feature>
<feature type="binding site" evidence="8">
    <location>
        <begin position="162"/>
        <end position="165"/>
    </location>
    <ligand>
        <name>ATP</name>
        <dbReference type="ChEBI" id="CHEBI:30616"/>
    </ligand>
</feature>
<feature type="binding site" evidence="8">
    <location>
        <position position="191"/>
    </location>
    <ligand>
        <name>ATP</name>
        <dbReference type="ChEBI" id="CHEBI:30616"/>
    </ligand>
</feature>
<evidence type="ECO:0000256" key="5">
    <source>
        <dbReference type="ARBA" id="ARBA00022741"/>
    </source>
</evidence>
<dbReference type="Proteomes" id="UP001423409">
    <property type="component" value="Unassembled WGS sequence"/>
</dbReference>
<evidence type="ECO:0000256" key="4">
    <source>
        <dbReference type="ARBA" id="ARBA00022655"/>
    </source>
</evidence>
<keyword evidence="3 8" id="KW-0436">Ligase</keyword>
<evidence type="ECO:0000256" key="3">
    <source>
        <dbReference type="ARBA" id="ARBA00022598"/>
    </source>
</evidence>
<sequence>MAGINAVTLPPEPQVGPHPTVITDPADLRAALRGHAVAFVPTMGALHEGHATLIRAARAAVPGGRVVVSVFVNPMQFGPNEDLSRYPRDLDGDRRVAGEAGADLLFHPDVPTMYPDGFSTSVSVSGVSEPLDGAARPGHFTGVATVVLKLLNLVRPDVALFGEKDWQQLAVVRRMVRDLNLPVDVRGVPTVREDSGLALSSRNAYLSADQRAQAAVLSRALRAVQAAYAGGERRGAALRQAGLDVLTTAADLSLDYLSVVGGDMHEREIMDNDPMNRVLVAARMFGVRLIDNMPLAAHVAAGQSTVSQSTVSQSTVSPA</sequence>
<accession>A0ABP9UGN3</accession>
<feature type="binding site" evidence="8">
    <location>
        <begin position="199"/>
        <end position="202"/>
    </location>
    <ligand>
        <name>ATP</name>
        <dbReference type="ChEBI" id="CHEBI:30616"/>
    </ligand>
</feature>
<comment type="subcellular location">
    <subcellularLocation>
        <location evidence="8">Cytoplasm</location>
    </subcellularLocation>
</comment>
<comment type="catalytic activity">
    <reaction evidence="7 8">
        <text>(R)-pantoate + beta-alanine + ATP = (R)-pantothenate + AMP + diphosphate + H(+)</text>
        <dbReference type="Rhea" id="RHEA:10912"/>
        <dbReference type="ChEBI" id="CHEBI:15378"/>
        <dbReference type="ChEBI" id="CHEBI:15980"/>
        <dbReference type="ChEBI" id="CHEBI:29032"/>
        <dbReference type="ChEBI" id="CHEBI:30616"/>
        <dbReference type="ChEBI" id="CHEBI:33019"/>
        <dbReference type="ChEBI" id="CHEBI:57966"/>
        <dbReference type="ChEBI" id="CHEBI:456215"/>
        <dbReference type="EC" id="6.3.2.1"/>
    </reaction>
</comment>
<evidence type="ECO:0000256" key="8">
    <source>
        <dbReference type="HAMAP-Rule" id="MF_00158"/>
    </source>
</evidence>
<gene>
    <name evidence="8 9" type="primary">panC</name>
    <name evidence="9" type="ORF">Dcae01_02934</name>
</gene>
<dbReference type="SUPFAM" id="SSF52374">
    <property type="entry name" value="Nucleotidylyl transferase"/>
    <property type="match status" value="1"/>
</dbReference>
<dbReference type="Gene3D" id="3.30.1300.10">
    <property type="entry name" value="Pantoate-beta-alanine ligase, C-terminal domain"/>
    <property type="match status" value="1"/>
</dbReference>
<dbReference type="EMBL" id="BAABQU010000048">
    <property type="protein sequence ID" value="GAA5441398.1"/>
    <property type="molecule type" value="Genomic_DNA"/>
</dbReference>
<feature type="binding site" evidence="8">
    <location>
        <position position="168"/>
    </location>
    <ligand>
        <name>(R)-pantoate</name>
        <dbReference type="ChEBI" id="CHEBI:15980"/>
    </ligand>
</feature>
<protein>
    <recommendedName>
        <fullName evidence="8">Pantothenate synthetase</fullName>
        <shortName evidence="8">PS</shortName>
        <ecNumber evidence="8">6.3.2.1</ecNumber>
    </recommendedName>
    <alternativeName>
        <fullName evidence="8">Pantoate--beta-alanine ligase</fullName>
    </alternativeName>
    <alternativeName>
        <fullName evidence="8">Pantoate-activating enzyme</fullName>
    </alternativeName>
</protein>
<dbReference type="EC" id="6.3.2.1" evidence="8"/>
<comment type="miscellaneous">
    <text evidence="8">The reaction proceeds by a bi uni uni bi ping pong mechanism.</text>
</comment>
<evidence type="ECO:0000256" key="1">
    <source>
        <dbReference type="ARBA" id="ARBA00004990"/>
    </source>
</evidence>
<dbReference type="PANTHER" id="PTHR21299">
    <property type="entry name" value="CYTIDYLATE KINASE/PANTOATE-BETA-ALANINE LIGASE"/>
    <property type="match status" value="1"/>
</dbReference>
<dbReference type="NCBIfam" id="TIGR00018">
    <property type="entry name" value="panC"/>
    <property type="match status" value="1"/>
</dbReference>